<dbReference type="STRING" id="86259.A0A4Z1PBG7"/>
<gene>
    <name evidence="2" type="ORF">E6O75_ATG03581</name>
</gene>
<evidence type="ECO:0000313" key="3">
    <source>
        <dbReference type="Proteomes" id="UP000298493"/>
    </source>
</evidence>
<organism evidence="2 3">
    <name type="scientific">Venturia nashicola</name>
    <dbReference type="NCBI Taxonomy" id="86259"/>
    <lineage>
        <taxon>Eukaryota</taxon>
        <taxon>Fungi</taxon>
        <taxon>Dikarya</taxon>
        <taxon>Ascomycota</taxon>
        <taxon>Pezizomycotina</taxon>
        <taxon>Dothideomycetes</taxon>
        <taxon>Pleosporomycetidae</taxon>
        <taxon>Venturiales</taxon>
        <taxon>Venturiaceae</taxon>
        <taxon>Venturia</taxon>
    </lineage>
</organism>
<accession>A0A4Z1PBG7</accession>
<keyword evidence="1" id="KW-0472">Membrane</keyword>
<dbReference type="Proteomes" id="UP000298493">
    <property type="component" value="Unassembled WGS sequence"/>
</dbReference>
<dbReference type="AlphaFoldDB" id="A0A4Z1PBG7"/>
<proteinExistence type="predicted"/>
<protein>
    <submittedName>
        <fullName evidence="2">Uncharacterized protein</fullName>
    </submittedName>
</protein>
<reference evidence="2 3" key="1">
    <citation type="submission" date="2019-04" db="EMBL/GenBank/DDBJ databases">
        <title>High contiguity whole genome sequence and gene annotation resource for two Venturia nashicola isolates.</title>
        <authorList>
            <person name="Prokchorchik M."/>
            <person name="Won K."/>
            <person name="Lee Y."/>
            <person name="Choi E.D."/>
            <person name="Segonzac C."/>
            <person name="Sohn K.H."/>
        </authorList>
    </citation>
    <scope>NUCLEOTIDE SEQUENCE [LARGE SCALE GENOMIC DNA]</scope>
    <source>
        <strain evidence="2 3">PRI2</strain>
    </source>
</reference>
<name>A0A4Z1PBG7_9PEZI</name>
<keyword evidence="1" id="KW-0812">Transmembrane</keyword>
<dbReference type="EMBL" id="SNSC02000003">
    <property type="protein sequence ID" value="TID25718.1"/>
    <property type="molecule type" value="Genomic_DNA"/>
</dbReference>
<evidence type="ECO:0000313" key="2">
    <source>
        <dbReference type="EMBL" id="TID25718.1"/>
    </source>
</evidence>
<keyword evidence="1" id="KW-1133">Transmembrane helix</keyword>
<sequence length="234" mass="25544">MLFENIEQDLRLAVASMWSGIVPCCASTDTCLAHGLCHYTHSKSGGSGYYVAGCTDPTYNAKNCPRLCTSRAFPDVVWNSTMRLWQCCGADGKAGNLNCENATDERFDAPGPKFIKTYWPRQKGKNANKSGAVAGGVVAAVVVLLVLVTTGLLLWRRRRKNHLQERSKNASGFESLVSRSKSSAGYPAKIWKPSPVELQDNALPMEMDGRNQQEAVELLGTTARRGVMAGMPER</sequence>
<dbReference type="Gene3D" id="1.20.5.510">
    <property type="entry name" value="Single helix bin"/>
    <property type="match status" value="1"/>
</dbReference>
<evidence type="ECO:0000256" key="1">
    <source>
        <dbReference type="SAM" id="Phobius"/>
    </source>
</evidence>
<feature type="transmembrane region" description="Helical" evidence="1">
    <location>
        <begin position="132"/>
        <end position="155"/>
    </location>
</feature>
<comment type="caution">
    <text evidence="2">The sequence shown here is derived from an EMBL/GenBank/DDBJ whole genome shotgun (WGS) entry which is preliminary data.</text>
</comment>
<dbReference type="OrthoDB" id="5215637at2759"/>
<keyword evidence="3" id="KW-1185">Reference proteome</keyword>